<dbReference type="InterPro" id="IPR050249">
    <property type="entry name" value="Pseudomonas-type_ThrB"/>
</dbReference>
<dbReference type="PANTHER" id="PTHR21064">
    <property type="entry name" value="AMINOGLYCOSIDE PHOSPHOTRANSFERASE DOMAIN-CONTAINING PROTEIN-RELATED"/>
    <property type="match status" value="1"/>
</dbReference>
<protein>
    <submittedName>
        <fullName evidence="2">Phosphotransferase enzyme family protein</fullName>
    </submittedName>
</protein>
<dbReference type="AlphaFoldDB" id="A0A1M7D2X2"/>
<dbReference type="InterPro" id="IPR002575">
    <property type="entry name" value="Aminoglycoside_PTrfase"/>
</dbReference>
<dbReference type="Pfam" id="PF01636">
    <property type="entry name" value="APH"/>
    <property type="match status" value="1"/>
</dbReference>
<evidence type="ECO:0000259" key="1">
    <source>
        <dbReference type="Pfam" id="PF01636"/>
    </source>
</evidence>
<sequence>MHCSNISVSQAGLGYAWRVIFLFGQYRKQTSDMHGSTRKGELAMTREEYCSKIQEAIEAIGFRGEYLDHCRYGSGHINDTFLIRFKEPEGNVERYILQRMNHEIFKNPDELMENIYNVTSFLRDKISKMHGDTKRETMNVIYTKDGRPYFKDSIGACWRAYLFVGDTMSFDKVENTKDFYESGVSFGHFQNLLADFDAASLHETIPDFHNTPVRYEAFLKAVKEDICGRAKEAEAEIRFLMQREKDMGICMELQRAGELPLRVTHNDTKLNNILIDTKTGKGICVIDLDTVMPGLSIFDYGDSIRFGANRAAEDERDLTKVSLDLKLFEAYTKGFLEGCGGSLTEKEIELLPMGAKLMTMECGMRFLTDYLVGDTYFRIHREGHNLDRCRTQLKLVEDMEQKWDSMKDITGKYR</sequence>
<feature type="domain" description="Aminoglycoside phosphotransferase" evidence="1">
    <location>
        <begin position="72"/>
        <end position="308"/>
    </location>
</feature>
<name>A0A1M7D2X2_9FIRM</name>
<dbReference type="Proteomes" id="UP000184386">
    <property type="component" value="Unassembled WGS sequence"/>
</dbReference>
<dbReference type="Gene3D" id="3.90.1200.10">
    <property type="match status" value="1"/>
</dbReference>
<proteinExistence type="predicted"/>
<keyword evidence="2" id="KW-0808">Transferase</keyword>
<dbReference type="PANTHER" id="PTHR21064:SF5">
    <property type="entry name" value="SLR1880 PROTEIN"/>
    <property type="match status" value="1"/>
</dbReference>
<keyword evidence="3" id="KW-1185">Reference proteome</keyword>
<evidence type="ECO:0000313" key="2">
    <source>
        <dbReference type="EMBL" id="SHL73768.1"/>
    </source>
</evidence>
<evidence type="ECO:0000313" key="3">
    <source>
        <dbReference type="Proteomes" id="UP000184386"/>
    </source>
</evidence>
<dbReference type="EMBL" id="FRAC01000049">
    <property type="protein sequence ID" value="SHL73768.1"/>
    <property type="molecule type" value="Genomic_DNA"/>
</dbReference>
<gene>
    <name evidence="2" type="ORF">SAMN02745136_05589</name>
</gene>
<reference evidence="2 3" key="1">
    <citation type="submission" date="2016-11" db="EMBL/GenBank/DDBJ databases">
        <authorList>
            <person name="Jaros S."/>
            <person name="Januszkiewicz K."/>
            <person name="Wedrychowicz H."/>
        </authorList>
    </citation>
    <scope>NUCLEOTIDE SEQUENCE [LARGE SCALE GENOMIC DNA]</scope>
    <source>
        <strain evidence="2 3">DSM 15929</strain>
    </source>
</reference>
<dbReference type="SUPFAM" id="SSF56112">
    <property type="entry name" value="Protein kinase-like (PK-like)"/>
    <property type="match status" value="1"/>
</dbReference>
<dbReference type="InterPro" id="IPR011009">
    <property type="entry name" value="Kinase-like_dom_sf"/>
</dbReference>
<dbReference type="STRING" id="1121322.SAMN02745136_05589"/>
<organism evidence="2 3">
    <name type="scientific">Anaerocolumna jejuensis DSM 15929</name>
    <dbReference type="NCBI Taxonomy" id="1121322"/>
    <lineage>
        <taxon>Bacteria</taxon>
        <taxon>Bacillati</taxon>
        <taxon>Bacillota</taxon>
        <taxon>Clostridia</taxon>
        <taxon>Lachnospirales</taxon>
        <taxon>Lachnospiraceae</taxon>
        <taxon>Anaerocolumna</taxon>
    </lineage>
</organism>
<accession>A0A1M7D2X2</accession>
<dbReference type="GO" id="GO:0016740">
    <property type="term" value="F:transferase activity"/>
    <property type="evidence" value="ECO:0007669"/>
    <property type="project" value="UniProtKB-KW"/>
</dbReference>